<dbReference type="InterPro" id="IPR023485">
    <property type="entry name" value="Ptyr_pPase"/>
</dbReference>
<gene>
    <name evidence="2" type="ORF">A2Z33_02430</name>
</gene>
<dbReference type="InterPro" id="IPR036196">
    <property type="entry name" value="Ptyr_pPase_sf"/>
</dbReference>
<dbReference type="AlphaFoldDB" id="A0A1F5YMH2"/>
<dbReference type="EMBL" id="MFJD01000016">
    <property type="protein sequence ID" value="OGG01380.1"/>
    <property type="molecule type" value="Genomic_DNA"/>
</dbReference>
<sequence length="174" mass="19589">MKPRHGVLIHFVCTGNTYRSRLAEAYLNSKKVPGVTATSSGVEAYQNNNGPIVWYSQRIAKRYGLIPFMKPGWTQTTPGHFISADIIVFMYPKHLEKSRAMFGFDSDNRLVWEIPDLSDQGFTSVTDDPDSDLQRIFATEETFTEIRKRVDDLVDSIIQTGALGETGKKPGKSR</sequence>
<dbReference type="STRING" id="1798374.A2Z33_02430"/>
<name>A0A1F5YMH2_9BACT</name>
<dbReference type="Gene3D" id="3.40.50.2300">
    <property type="match status" value="1"/>
</dbReference>
<evidence type="ECO:0000259" key="1">
    <source>
        <dbReference type="SMART" id="SM00226"/>
    </source>
</evidence>
<dbReference type="Pfam" id="PF01451">
    <property type="entry name" value="LMWPc"/>
    <property type="match status" value="1"/>
</dbReference>
<dbReference type="SMART" id="SM00226">
    <property type="entry name" value="LMWPc"/>
    <property type="match status" value="1"/>
</dbReference>
<dbReference type="SUPFAM" id="SSF52788">
    <property type="entry name" value="Phosphotyrosine protein phosphatases I"/>
    <property type="match status" value="1"/>
</dbReference>
<organism evidence="2 3">
    <name type="scientific">Candidatus Gottesmanbacteria bacterium RBG_16_52_11</name>
    <dbReference type="NCBI Taxonomy" id="1798374"/>
    <lineage>
        <taxon>Bacteria</taxon>
        <taxon>Candidatus Gottesmaniibacteriota</taxon>
    </lineage>
</organism>
<reference evidence="2 3" key="1">
    <citation type="journal article" date="2016" name="Nat. Commun.">
        <title>Thousands of microbial genomes shed light on interconnected biogeochemical processes in an aquifer system.</title>
        <authorList>
            <person name="Anantharaman K."/>
            <person name="Brown C.T."/>
            <person name="Hug L.A."/>
            <person name="Sharon I."/>
            <person name="Castelle C.J."/>
            <person name="Probst A.J."/>
            <person name="Thomas B.C."/>
            <person name="Singh A."/>
            <person name="Wilkins M.J."/>
            <person name="Karaoz U."/>
            <person name="Brodie E.L."/>
            <person name="Williams K.H."/>
            <person name="Hubbard S.S."/>
            <person name="Banfield J.F."/>
        </authorList>
    </citation>
    <scope>NUCLEOTIDE SEQUENCE [LARGE SCALE GENOMIC DNA]</scope>
</reference>
<feature type="domain" description="Phosphotyrosine protein phosphatase I" evidence="1">
    <location>
        <begin position="7"/>
        <end position="156"/>
    </location>
</feature>
<evidence type="ECO:0000313" key="3">
    <source>
        <dbReference type="Proteomes" id="UP000178448"/>
    </source>
</evidence>
<comment type="caution">
    <text evidence="2">The sequence shown here is derived from an EMBL/GenBank/DDBJ whole genome shotgun (WGS) entry which is preliminary data.</text>
</comment>
<protein>
    <recommendedName>
        <fullName evidence="1">Phosphotyrosine protein phosphatase I domain-containing protein</fullName>
    </recommendedName>
</protein>
<dbReference type="Proteomes" id="UP000178448">
    <property type="component" value="Unassembled WGS sequence"/>
</dbReference>
<proteinExistence type="predicted"/>
<evidence type="ECO:0000313" key="2">
    <source>
        <dbReference type="EMBL" id="OGG01380.1"/>
    </source>
</evidence>
<accession>A0A1F5YMH2</accession>